<dbReference type="InterPro" id="IPR007016">
    <property type="entry name" value="O-antigen_ligase-rel_domated"/>
</dbReference>
<dbReference type="Pfam" id="PF04932">
    <property type="entry name" value="Wzy_C"/>
    <property type="match status" value="1"/>
</dbReference>
<dbReference type="PANTHER" id="PTHR37422">
    <property type="entry name" value="TEICHURONIC ACID BIOSYNTHESIS PROTEIN TUAE"/>
    <property type="match status" value="1"/>
</dbReference>
<dbReference type="EMBL" id="PFEL01000015">
    <property type="protein sequence ID" value="PJE69321.1"/>
    <property type="molecule type" value="Genomic_DNA"/>
</dbReference>
<sequence>MILFWLLVFLLPVQLGKHFWLQFSYVLGLRIDYLSPTIYLTDILVLVILSPWILKKRLRRQNLKKIVFFLVVFGFLLLNCFSAQNKGAAFYKYFKIIEFTLLGIYIAKKKIKLSKITLPLSLAIIYSSLIAIGQFLKQASLDGIFYWLGERSFDVAVPGIAKTVFQGRLLLRPYATFPHPNVLAGFILVSLILIITTASSRIPRASVPEDEGAGRRRRLAMQAYEDRHQHEKGRGQIEKILKWPTLALGLIAVILSFSRSAWLGGGLAILLSIFFRPITVGIFLFNPNFWQEEFFWQRMELNKAAFQMIKTKPLLGIGLNNFISQLPSFWSKPASLWSGLQPVHNIFLLVAAETGMIGFLIFTCFLFLTFKKLFTVKNKRLLIALSAILLIGFFDHYWFTLQQPQLLLAIVLGLAWQSRKI</sequence>
<evidence type="ECO:0000256" key="1">
    <source>
        <dbReference type="ARBA" id="ARBA00004141"/>
    </source>
</evidence>
<comment type="caution">
    <text evidence="7">The sequence shown here is derived from an EMBL/GenBank/DDBJ whole genome shotgun (WGS) entry which is preliminary data.</text>
</comment>
<evidence type="ECO:0000256" key="2">
    <source>
        <dbReference type="ARBA" id="ARBA00022692"/>
    </source>
</evidence>
<evidence type="ECO:0000313" key="7">
    <source>
        <dbReference type="EMBL" id="PJE69321.1"/>
    </source>
</evidence>
<organism evidence="7 8">
    <name type="scientific">Candidatus Shapirobacteria bacterium CG10_big_fil_rev_8_21_14_0_10_38_14</name>
    <dbReference type="NCBI Taxonomy" id="1974483"/>
    <lineage>
        <taxon>Bacteria</taxon>
        <taxon>Candidatus Shapironibacteriota</taxon>
    </lineage>
</organism>
<dbReference type="PANTHER" id="PTHR37422:SF13">
    <property type="entry name" value="LIPOPOLYSACCHARIDE BIOSYNTHESIS PROTEIN PA4999-RELATED"/>
    <property type="match status" value="1"/>
</dbReference>
<evidence type="ECO:0000256" key="5">
    <source>
        <dbReference type="SAM" id="Phobius"/>
    </source>
</evidence>
<name>A0A2M8L665_9BACT</name>
<protein>
    <recommendedName>
        <fullName evidence="6">O-antigen ligase-related domain-containing protein</fullName>
    </recommendedName>
</protein>
<feature type="domain" description="O-antigen ligase-related" evidence="6">
    <location>
        <begin position="297"/>
        <end position="362"/>
    </location>
</feature>
<dbReference type="AlphaFoldDB" id="A0A2M8L665"/>
<reference evidence="8" key="1">
    <citation type="submission" date="2017-09" db="EMBL/GenBank/DDBJ databases">
        <title>Depth-based differentiation of microbial function through sediment-hosted aquifers and enrichment of novel symbionts in the deep terrestrial subsurface.</title>
        <authorList>
            <person name="Probst A.J."/>
            <person name="Ladd B."/>
            <person name="Jarett J.K."/>
            <person name="Geller-Mcgrath D.E."/>
            <person name="Sieber C.M.K."/>
            <person name="Emerson J.B."/>
            <person name="Anantharaman K."/>
            <person name="Thomas B.C."/>
            <person name="Malmstrom R."/>
            <person name="Stieglmeier M."/>
            <person name="Klingl A."/>
            <person name="Woyke T."/>
            <person name="Ryan C.M."/>
            <person name="Banfield J.F."/>
        </authorList>
    </citation>
    <scope>NUCLEOTIDE SEQUENCE [LARGE SCALE GENOMIC DNA]</scope>
</reference>
<feature type="transmembrane region" description="Helical" evidence="5">
    <location>
        <begin position="177"/>
        <end position="196"/>
    </location>
</feature>
<dbReference type="GO" id="GO:0016020">
    <property type="term" value="C:membrane"/>
    <property type="evidence" value="ECO:0007669"/>
    <property type="project" value="UniProtKB-SubCell"/>
</dbReference>
<feature type="transmembrane region" description="Helical" evidence="5">
    <location>
        <begin position="116"/>
        <end position="136"/>
    </location>
</feature>
<feature type="transmembrane region" description="Helical" evidence="5">
    <location>
        <begin position="66"/>
        <end position="84"/>
    </location>
</feature>
<evidence type="ECO:0000313" key="8">
    <source>
        <dbReference type="Proteomes" id="UP000229500"/>
    </source>
</evidence>
<keyword evidence="4 5" id="KW-0472">Membrane</keyword>
<dbReference type="Proteomes" id="UP000229500">
    <property type="component" value="Unassembled WGS sequence"/>
</dbReference>
<feature type="transmembrane region" description="Helical" evidence="5">
    <location>
        <begin position="90"/>
        <end position="107"/>
    </location>
</feature>
<keyword evidence="3 5" id="KW-1133">Transmembrane helix</keyword>
<feature type="transmembrane region" description="Helical" evidence="5">
    <location>
        <begin position="346"/>
        <end position="369"/>
    </location>
</feature>
<feature type="transmembrane region" description="Helical" evidence="5">
    <location>
        <begin position="31"/>
        <end position="54"/>
    </location>
</feature>
<feature type="transmembrane region" description="Helical" evidence="5">
    <location>
        <begin position="381"/>
        <end position="399"/>
    </location>
</feature>
<gene>
    <name evidence="7" type="ORF">COU96_00365</name>
</gene>
<evidence type="ECO:0000259" key="6">
    <source>
        <dbReference type="Pfam" id="PF04932"/>
    </source>
</evidence>
<keyword evidence="2 5" id="KW-0812">Transmembrane</keyword>
<evidence type="ECO:0000256" key="4">
    <source>
        <dbReference type="ARBA" id="ARBA00023136"/>
    </source>
</evidence>
<proteinExistence type="predicted"/>
<evidence type="ECO:0000256" key="3">
    <source>
        <dbReference type="ARBA" id="ARBA00022989"/>
    </source>
</evidence>
<accession>A0A2M8L665</accession>
<dbReference type="InterPro" id="IPR051533">
    <property type="entry name" value="WaaL-like"/>
</dbReference>
<comment type="subcellular location">
    <subcellularLocation>
        <location evidence="1">Membrane</location>
        <topology evidence="1">Multi-pass membrane protein</topology>
    </subcellularLocation>
</comment>
<feature type="transmembrane region" description="Helical" evidence="5">
    <location>
        <begin position="263"/>
        <end position="285"/>
    </location>
</feature>